<dbReference type="Pfam" id="PF02515">
    <property type="entry name" value="CoA_transf_3"/>
    <property type="match status" value="1"/>
</dbReference>
<dbReference type="AlphaFoldDB" id="A0A081RGV7"/>
<dbReference type="PANTHER" id="PTHR48207">
    <property type="entry name" value="SUCCINATE--HYDROXYMETHYLGLUTARATE COA-TRANSFERASE"/>
    <property type="match status" value="1"/>
</dbReference>
<proteinExistence type="predicted"/>
<dbReference type="OrthoDB" id="5720311at2"/>
<name>A0A081RGV7_SPHCR</name>
<dbReference type="InterPro" id="IPR050483">
    <property type="entry name" value="CoA-transferase_III_domain"/>
</dbReference>
<protein>
    <submittedName>
        <fullName evidence="2">Formyl-CoA transferase</fullName>
        <ecNumber evidence="2">2.8.3.16</ecNumber>
    </submittedName>
</protein>
<dbReference type="InterPro" id="IPR003673">
    <property type="entry name" value="CoA-Trfase_fam_III"/>
</dbReference>
<reference evidence="2 3" key="1">
    <citation type="submission" date="2014-02" db="EMBL/GenBank/DDBJ databases">
        <title>Whole genome sequence of Sphingobium chlorophenolicum NBRC 16172.</title>
        <authorList>
            <person name="Gan H.M."/>
            <person name="Gan H.Y."/>
            <person name="Chew T.H."/>
            <person name="Savka M.A."/>
        </authorList>
    </citation>
    <scope>NUCLEOTIDE SEQUENCE [LARGE SCALE GENOMIC DNA]</scope>
    <source>
        <strain evidence="2 3">NBRC 16172</strain>
    </source>
</reference>
<dbReference type="SUPFAM" id="SSF89796">
    <property type="entry name" value="CoA-transferase family III (CaiB/BaiF)"/>
    <property type="match status" value="1"/>
</dbReference>
<dbReference type="InterPro" id="IPR044855">
    <property type="entry name" value="CoA-Trfase_III_dom3_sf"/>
</dbReference>
<evidence type="ECO:0000313" key="3">
    <source>
        <dbReference type="Proteomes" id="UP000028411"/>
    </source>
</evidence>
<dbReference type="Proteomes" id="UP000028411">
    <property type="component" value="Unassembled WGS sequence"/>
</dbReference>
<sequence length="409" mass="44410">MARLPLEKIRVLDLTRVLAGPFGSQALADMGADVIKVERPVVGDDARIFGEPYLRDAEGRPTRENAFYMSVNRNKRSVALNIASARGQELIRELVKSCDVVMENYKVGDLKRYGLDYESLKAVNPRIIYCSVTGYGQNGPLASKPGYDAVFQGECGLMSVTGVPEGKPGAGPMKVGPSIIDLFTGLNVANAILAALYHRDAAGGEGQYIDIALLDCGVSALSHYAQIYLTSGEVPVRRGTQGNGGMPTSMFPCSDGAIMITSGNDKQYIALCDAVGHPELKDDPRFYTNVERVKNRDEITEVFNAIFRANSVDYWLDKLGAAGIPSGPINDLEQVFAYPQAVHRGLRVRAPHPLKPDLDVIRSPLNFSETPITDYRAPPMLGEHTRDVLARELGLDAAAIDRLAEDGII</sequence>
<dbReference type="GO" id="GO:0033608">
    <property type="term" value="F:formyl-CoA transferase activity"/>
    <property type="evidence" value="ECO:0007669"/>
    <property type="project" value="UniProtKB-EC"/>
</dbReference>
<evidence type="ECO:0000256" key="1">
    <source>
        <dbReference type="ARBA" id="ARBA00022679"/>
    </source>
</evidence>
<dbReference type="PANTHER" id="PTHR48207:SF3">
    <property type="entry name" value="SUCCINATE--HYDROXYMETHYLGLUTARATE COA-TRANSFERASE"/>
    <property type="match status" value="1"/>
</dbReference>
<dbReference type="Gene3D" id="3.30.1540.10">
    <property type="entry name" value="formyl-coa transferase, domain 3"/>
    <property type="match status" value="1"/>
</dbReference>
<evidence type="ECO:0000313" key="2">
    <source>
        <dbReference type="EMBL" id="KEQ54430.1"/>
    </source>
</evidence>
<dbReference type="eggNOG" id="COG1804">
    <property type="taxonomic scope" value="Bacteria"/>
</dbReference>
<gene>
    <name evidence="2" type="ORF">BV95_01238</name>
</gene>
<dbReference type="RefSeq" id="WP_037448780.1">
    <property type="nucleotide sequence ID" value="NZ_JFHR01000010.1"/>
</dbReference>
<dbReference type="PATRIC" id="fig|46429.4.peg.1200"/>
<dbReference type="EMBL" id="JFHR01000010">
    <property type="protein sequence ID" value="KEQ54430.1"/>
    <property type="molecule type" value="Genomic_DNA"/>
</dbReference>
<accession>A0A081RGV7</accession>
<comment type="caution">
    <text evidence="2">The sequence shown here is derived from an EMBL/GenBank/DDBJ whole genome shotgun (WGS) entry which is preliminary data.</text>
</comment>
<dbReference type="InterPro" id="IPR023606">
    <property type="entry name" value="CoA-Trfase_III_dom_1_sf"/>
</dbReference>
<dbReference type="Gene3D" id="3.40.50.10540">
    <property type="entry name" value="Crotonobetainyl-coa:carnitine coa-transferase, domain 1"/>
    <property type="match status" value="1"/>
</dbReference>
<organism evidence="2 3">
    <name type="scientific">Sphingobium chlorophenolicum</name>
    <dbReference type="NCBI Taxonomy" id="46429"/>
    <lineage>
        <taxon>Bacteria</taxon>
        <taxon>Pseudomonadati</taxon>
        <taxon>Pseudomonadota</taxon>
        <taxon>Alphaproteobacteria</taxon>
        <taxon>Sphingomonadales</taxon>
        <taxon>Sphingomonadaceae</taxon>
        <taxon>Sphingobium</taxon>
    </lineage>
</organism>
<keyword evidence="1 2" id="KW-0808">Transferase</keyword>
<dbReference type="EC" id="2.8.3.16" evidence="2"/>